<evidence type="ECO:0000256" key="1">
    <source>
        <dbReference type="SAM" id="MobiDB-lite"/>
    </source>
</evidence>
<feature type="compositionally biased region" description="Pro residues" evidence="1">
    <location>
        <begin position="24"/>
        <end position="33"/>
    </location>
</feature>
<proteinExistence type="predicted"/>
<feature type="region of interest" description="Disordered" evidence="1">
    <location>
        <begin position="146"/>
        <end position="171"/>
    </location>
</feature>
<dbReference type="Proteomes" id="UP000887577">
    <property type="component" value="Unplaced"/>
</dbReference>
<feature type="region of interest" description="Disordered" evidence="1">
    <location>
        <begin position="1"/>
        <end position="86"/>
    </location>
</feature>
<evidence type="ECO:0000313" key="3">
    <source>
        <dbReference type="WBParaSite" id="PSU_v2.g5460.t1"/>
    </source>
</evidence>
<dbReference type="AlphaFoldDB" id="A0A914YZV5"/>
<sequence length="200" mass="22793">MAAEKNAPETNESEEVSSTNGRTTPPPPPPPATTEPVSAPDSQTVSENESSTPQPPSQQQQPKIRLRQKTPITAPRIQDSTPITVGDPAAALQRTMEALYEASPDMEDNNEEIRKLDTQLDKLNDYMDRVEERLKEHNTRLTQMLKEQKEEREKRRQSFHERMQVNRQEDDDFQNQLAALLNKVDMSRRRATVVENSSES</sequence>
<keyword evidence="2" id="KW-1185">Reference proteome</keyword>
<feature type="compositionally biased region" description="Polar residues" evidence="1">
    <location>
        <begin position="40"/>
        <end position="49"/>
    </location>
</feature>
<accession>A0A914YZV5</accession>
<reference evidence="3" key="1">
    <citation type="submission" date="2022-11" db="UniProtKB">
        <authorList>
            <consortium name="WormBaseParasite"/>
        </authorList>
    </citation>
    <scope>IDENTIFICATION</scope>
</reference>
<dbReference type="WBParaSite" id="PSU_v2.g5460.t1">
    <property type="protein sequence ID" value="PSU_v2.g5460.t1"/>
    <property type="gene ID" value="PSU_v2.g5460"/>
</dbReference>
<organism evidence="2 3">
    <name type="scientific">Panagrolaimus superbus</name>
    <dbReference type="NCBI Taxonomy" id="310955"/>
    <lineage>
        <taxon>Eukaryota</taxon>
        <taxon>Metazoa</taxon>
        <taxon>Ecdysozoa</taxon>
        <taxon>Nematoda</taxon>
        <taxon>Chromadorea</taxon>
        <taxon>Rhabditida</taxon>
        <taxon>Tylenchina</taxon>
        <taxon>Panagrolaimomorpha</taxon>
        <taxon>Panagrolaimoidea</taxon>
        <taxon>Panagrolaimidae</taxon>
        <taxon>Panagrolaimus</taxon>
    </lineage>
</organism>
<evidence type="ECO:0000313" key="2">
    <source>
        <dbReference type="Proteomes" id="UP000887577"/>
    </source>
</evidence>
<name>A0A914YZV5_9BILA</name>
<protein>
    <submittedName>
        <fullName evidence="3">Uncharacterized protein</fullName>
    </submittedName>
</protein>
<feature type="compositionally biased region" description="Basic and acidic residues" evidence="1">
    <location>
        <begin position="146"/>
        <end position="168"/>
    </location>
</feature>